<evidence type="ECO:0000313" key="3">
    <source>
        <dbReference type="EMBL" id="KCZ55990.1"/>
    </source>
</evidence>
<keyword evidence="1" id="KW-0732">Signal</keyword>
<dbReference type="Proteomes" id="UP000027190">
    <property type="component" value="Unassembled WGS sequence"/>
</dbReference>
<feature type="signal peptide" evidence="1">
    <location>
        <begin position="1"/>
        <end position="20"/>
    </location>
</feature>
<dbReference type="OrthoDB" id="9803781at2"/>
<dbReference type="eggNOG" id="COG2834">
    <property type="taxonomic scope" value="Bacteria"/>
</dbReference>
<dbReference type="PATRIC" id="fig|1280947.3.peg.2819"/>
<protein>
    <recommendedName>
        <fullName evidence="2">Uncharacterized protein TP-0789 domain-containing protein</fullName>
    </recommendedName>
</protein>
<reference evidence="3 4" key="1">
    <citation type="journal article" date="2014" name="Antonie Van Leeuwenhoek">
        <title>Hyphomonas beringensis sp. nov. and Hyphomonas chukchiensis sp. nov., isolated from surface seawater of the Bering Sea and Chukchi Sea.</title>
        <authorList>
            <person name="Li C."/>
            <person name="Lai Q."/>
            <person name="Li G."/>
            <person name="Dong C."/>
            <person name="Wang J."/>
            <person name="Liao Y."/>
            <person name="Shao Z."/>
        </authorList>
    </citation>
    <scope>NUCLEOTIDE SEQUENCE [LARGE SCALE GENOMIC DNA]</scope>
    <source>
        <strain evidence="3 4">BH-BN04-4</strain>
    </source>
</reference>
<evidence type="ECO:0000313" key="4">
    <source>
        <dbReference type="Proteomes" id="UP000027190"/>
    </source>
</evidence>
<dbReference type="AlphaFoldDB" id="A0A062UIM4"/>
<evidence type="ECO:0000256" key="1">
    <source>
        <dbReference type="SAM" id="SignalP"/>
    </source>
</evidence>
<accession>A0A062UIM4</accession>
<dbReference type="InterPro" id="IPR033399">
    <property type="entry name" value="TP_0789-like"/>
</dbReference>
<gene>
    <name evidence="3" type="ORF">HY30_06965</name>
</gene>
<dbReference type="EMBL" id="AWFG01000052">
    <property type="protein sequence ID" value="KCZ55990.1"/>
    <property type="molecule type" value="Genomic_DNA"/>
</dbReference>
<evidence type="ECO:0000259" key="2">
    <source>
        <dbReference type="Pfam" id="PF17131"/>
    </source>
</evidence>
<dbReference type="Gene3D" id="2.50.20.10">
    <property type="entry name" value="Lipoprotein localisation LolA/LolB/LppX"/>
    <property type="match status" value="1"/>
</dbReference>
<proteinExistence type="predicted"/>
<keyword evidence="4" id="KW-1185">Reference proteome</keyword>
<dbReference type="RefSeq" id="WP_034742017.1">
    <property type="nucleotide sequence ID" value="NZ_AWFG01000052.1"/>
</dbReference>
<organism evidence="3 4">
    <name type="scientific">Hyphomonas chukchiensis</name>
    <dbReference type="NCBI Taxonomy" id="1280947"/>
    <lineage>
        <taxon>Bacteria</taxon>
        <taxon>Pseudomonadati</taxon>
        <taxon>Pseudomonadota</taxon>
        <taxon>Alphaproteobacteria</taxon>
        <taxon>Hyphomonadales</taxon>
        <taxon>Hyphomonadaceae</taxon>
        <taxon>Hyphomonas</taxon>
    </lineage>
</organism>
<feature type="domain" description="Uncharacterized protein TP-0789" evidence="2">
    <location>
        <begin position="65"/>
        <end position="245"/>
    </location>
</feature>
<dbReference type="CDD" id="cd16329">
    <property type="entry name" value="LolA_like"/>
    <property type="match status" value="1"/>
</dbReference>
<comment type="caution">
    <text evidence="3">The sequence shown here is derived from an EMBL/GenBank/DDBJ whole genome shotgun (WGS) entry which is preliminary data.</text>
</comment>
<dbReference type="Pfam" id="PF17131">
    <property type="entry name" value="LolA_like"/>
    <property type="match status" value="1"/>
</dbReference>
<dbReference type="STRING" id="1280947.HY30_06965"/>
<name>A0A062UIM4_9PROT</name>
<sequence length="253" mass="29012">MKKLACLILFGALSASPALADPDPAEIVRDAIDNWRGTSSYIEQTMIVHRPEWERSSAMVSITRGNKDALVRFTAPARDEGNATLKLDRDMWVFTPRLNRVIKLPASMMAQSWMGSDFSYDDLSKTDALLTDYELSIQTTEEADGHEIYVIEAVPHDDAPVVWGREVLRIRDDSVFLERDYYDQTDQLVKRMIADRIGPLDGRPYPQEMRMVDVEEEDHWTLVVTQSGKFDVEPPSFLFTQSNLRNPRDWSPR</sequence>
<feature type="chain" id="PRO_5001614608" description="Uncharacterized protein TP-0789 domain-containing protein" evidence="1">
    <location>
        <begin position="21"/>
        <end position="253"/>
    </location>
</feature>